<feature type="non-terminal residue" evidence="2">
    <location>
        <position position="443"/>
    </location>
</feature>
<feature type="compositionally biased region" description="Low complexity" evidence="1">
    <location>
        <begin position="310"/>
        <end position="328"/>
    </location>
</feature>
<feature type="region of interest" description="Disordered" evidence="1">
    <location>
        <begin position="94"/>
        <end position="113"/>
    </location>
</feature>
<comment type="caution">
    <text evidence="2">The sequence shown here is derived from an EMBL/GenBank/DDBJ whole genome shotgun (WGS) entry which is preliminary data.</text>
</comment>
<evidence type="ECO:0000313" key="2">
    <source>
        <dbReference type="EMBL" id="TFY74286.1"/>
    </source>
</evidence>
<feature type="compositionally biased region" description="Basic and acidic residues" evidence="1">
    <location>
        <begin position="292"/>
        <end position="302"/>
    </location>
</feature>
<evidence type="ECO:0000256" key="1">
    <source>
        <dbReference type="SAM" id="MobiDB-lite"/>
    </source>
</evidence>
<gene>
    <name evidence="2" type="ORF">EWM64_g9726</name>
</gene>
<feature type="compositionally biased region" description="Polar residues" evidence="1">
    <location>
        <begin position="190"/>
        <end position="200"/>
    </location>
</feature>
<name>A0A4Y9ZHR5_9AGAM</name>
<sequence length="443" mass="47110">MAPVASHLSVRIWYTINNSPQYILARSYQKLAINVLSSHGDSSSTSGEIPVYATTSLRSCLHSMVQSSPDVMPNSFRDFALYVLDPVESCSAPAGAMSAGGSDGSAPNSGSGRPVSGVAVALGPMSVALSSPEVGSTVTGTLVKTNTGEVALEVIFALRETPHIQQMQLLQAFSAWQSGHPHEGMAHSTPDVQSQHSLYQAPQVEQKPVASAAAHDPPSKFAKSSDFPLPYIGPPKPTRARKERPRPSTSSRSNSSRSNTSRSNPPRFRDLMTTAPLKSKKQAASPQRRNKFLVEQKPERNHVQPARRPAAASLASSSLSHASSSSSSTAPIPNLMSLLSSNPNFSLEQLSTLVSQLQSSNSHDSQSLPLVNTLLQLLARPASAVVAPMPPTEPTSDSAQTPASESQTSTAGQTSDDEEIIVLEKENIDPTAFRRRTESSSIK</sequence>
<dbReference type="EMBL" id="SFCI01002175">
    <property type="protein sequence ID" value="TFY74286.1"/>
    <property type="molecule type" value="Genomic_DNA"/>
</dbReference>
<feature type="compositionally biased region" description="Polar residues" evidence="1">
    <location>
        <begin position="394"/>
        <end position="414"/>
    </location>
</feature>
<organism evidence="2 3">
    <name type="scientific">Hericium alpestre</name>
    <dbReference type="NCBI Taxonomy" id="135208"/>
    <lineage>
        <taxon>Eukaryota</taxon>
        <taxon>Fungi</taxon>
        <taxon>Dikarya</taxon>
        <taxon>Basidiomycota</taxon>
        <taxon>Agaricomycotina</taxon>
        <taxon>Agaricomycetes</taxon>
        <taxon>Russulales</taxon>
        <taxon>Hericiaceae</taxon>
        <taxon>Hericium</taxon>
    </lineage>
</organism>
<keyword evidence="3" id="KW-1185">Reference proteome</keyword>
<proteinExistence type="predicted"/>
<accession>A0A4Y9ZHR5</accession>
<feature type="compositionally biased region" description="Low complexity" evidence="1">
    <location>
        <begin position="94"/>
        <end position="106"/>
    </location>
</feature>
<dbReference type="AlphaFoldDB" id="A0A4Y9ZHR5"/>
<feature type="compositionally biased region" description="Low complexity" evidence="1">
    <location>
        <begin position="247"/>
        <end position="266"/>
    </location>
</feature>
<dbReference type="Proteomes" id="UP000298061">
    <property type="component" value="Unassembled WGS sequence"/>
</dbReference>
<evidence type="ECO:0000313" key="3">
    <source>
        <dbReference type="Proteomes" id="UP000298061"/>
    </source>
</evidence>
<protein>
    <submittedName>
        <fullName evidence="2">Uncharacterized protein</fullName>
    </submittedName>
</protein>
<feature type="region of interest" description="Disordered" evidence="1">
    <location>
        <begin position="179"/>
        <end position="330"/>
    </location>
</feature>
<dbReference type="OrthoDB" id="3199820at2759"/>
<reference evidence="2 3" key="1">
    <citation type="submission" date="2019-02" db="EMBL/GenBank/DDBJ databases">
        <title>Genome sequencing of the rare red list fungi Hericium alpestre (H. flagellum).</title>
        <authorList>
            <person name="Buettner E."/>
            <person name="Kellner H."/>
        </authorList>
    </citation>
    <scope>NUCLEOTIDE SEQUENCE [LARGE SCALE GENOMIC DNA]</scope>
    <source>
        <strain evidence="2 3">DSM 108284</strain>
    </source>
</reference>
<feature type="region of interest" description="Disordered" evidence="1">
    <location>
        <begin position="386"/>
        <end position="443"/>
    </location>
</feature>